<accession>A0A3E3JZA7</accession>
<evidence type="ECO:0000313" key="4">
    <source>
        <dbReference type="Proteomes" id="UP000261080"/>
    </source>
</evidence>
<keyword evidence="4" id="KW-1185">Reference proteome</keyword>
<gene>
    <name evidence="3" type="ORF">DW016_13985</name>
</gene>
<evidence type="ECO:0008006" key="5">
    <source>
        <dbReference type="Google" id="ProtNLM"/>
    </source>
</evidence>
<evidence type="ECO:0000313" key="3">
    <source>
        <dbReference type="EMBL" id="RGE84999.1"/>
    </source>
</evidence>
<dbReference type="EMBL" id="QVLX01000010">
    <property type="protein sequence ID" value="RGE84999.1"/>
    <property type="molecule type" value="Genomic_DNA"/>
</dbReference>
<keyword evidence="1" id="KW-1133">Transmembrane helix</keyword>
<comment type="caution">
    <text evidence="3">The sequence shown here is derived from an EMBL/GenBank/DDBJ whole genome shotgun (WGS) entry which is preliminary data.</text>
</comment>
<dbReference type="RefSeq" id="WP_024731938.1">
    <property type="nucleotide sequence ID" value="NZ_BAABYU010000001.1"/>
</dbReference>
<evidence type="ECO:0000256" key="1">
    <source>
        <dbReference type="SAM" id="Phobius"/>
    </source>
</evidence>
<proteinExistence type="predicted"/>
<feature type="chain" id="PRO_5017668229" description="LPXTG cell wall anchor domain-containing protein" evidence="2">
    <location>
        <begin position="25"/>
        <end position="274"/>
    </location>
</feature>
<evidence type="ECO:0000256" key="2">
    <source>
        <dbReference type="SAM" id="SignalP"/>
    </source>
</evidence>
<sequence length="274" mass="29325">MKKRIAGLCMTLALVFGMSMGVYAADTPVATFDGSGQIKYNYDYNEDFGDAFEGMLPGDERTQQIILRNTSEKPTDFYMEVEVIKALEEASKASGAAYTFSLTVTQEGVNEGIPQVIYGGEGSGGAWIGGRDSENGLGDVNEVLEEYGSNGIKVANLDQGEEAVIALSVMLDGITGGNTYQGVDGTIQFAFHASYDTNAPETITETIRGEDQIIKETVKGEERVIVRDGGSPTDRVKTGDPAVILPLAAAMAVCAAVIVALLSRKRKQHEEESR</sequence>
<dbReference type="Proteomes" id="UP000261080">
    <property type="component" value="Unassembled WGS sequence"/>
</dbReference>
<name>A0A3E3JZA7_9FIRM</name>
<dbReference type="OrthoDB" id="2054220at2"/>
<feature type="signal peptide" evidence="2">
    <location>
        <begin position="1"/>
        <end position="24"/>
    </location>
</feature>
<feature type="transmembrane region" description="Helical" evidence="1">
    <location>
        <begin position="243"/>
        <end position="262"/>
    </location>
</feature>
<keyword evidence="1" id="KW-0812">Transmembrane</keyword>
<protein>
    <recommendedName>
        <fullName evidence="5">LPXTG cell wall anchor domain-containing protein</fullName>
    </recommendedName>
</protein>
<dbReference type="AlphaFoldDB" id="A0A3E3JZA7"/>
<keyword evidence="1" id="KW-0472">Membrane</keyword>
<keyword evidence="2" id="KW-0732">Signal</keyword>
<reference evidence="3 4" key="1">
    <citation type="submission" date="2018-08" db="EMBL/GenBank/DDBJ databases">
        <title>A genome reference for cultivated species of the human gut microbiota.</title>
        <authorList>
            <person name="Zou Y."/>
            <person name="Xue W."/>
            <person name="Luo G."/>
        </authorList>
    </citation>
    <scope>NUCLEOTIDE SEQUENCE [LARGE SCALE GENOMIC DNA]</scope>
    <source>
        <strain evidence="3 4">AF37-2AT</strain>
    </source>
</reference>
<organism evidence="3 4">
    <name type="scientific">Sellimonas intestinalis</name>
    <dbReference type="NCBI Taxonomy" id="1653434"/>
    <lineage>
        <taxon>Bacteria</taxon>
        <taxon>Bacillati</taxon>
        <taxon>Bacillota</taxon>
        <taxon>Clostridia</taxon>
        <taxon>Lachnospirales</taxon>
        <taxon>Lachnospiraceae</taxon>
        <taxon>Sellimonas</taxon>
    </lineage>
</organism>